<dbReference type="FunFam" id="1.20.1640.10:FF:000001">
    <property type="entry name" value="Efflux pump membrane transporter"/>
    <property type="match status" value="1"/>
</dbReference>
<feature type="transmembrane region" description="Helical" evidence="9">
    <location>
        <begin position="975"/>
        <end position="997"/>
    </location>
</feature>
<accession>A0A4R3HTQ7</accession>
<dbReference type="SUPFAM" id="SSF82866">
    <property type="entry name" value="Multidrug efflux transporter AcrB transmembrane domain"/>
    <property type="match status" value="2"/>
</dbReference>
<keyword evidence="13" id="KW-1185">Reference proteome</keyword>
<evidence type="ECO:0000313" key="13">
    <source>
        <dbReference type="Proteomes" id="UP000295382"/>
    </source>
</evidence>
<dbReference type="SUPFAM" id="SSF82714">
    <property type="entry name" value="Multidrug efflux transporter AcrB TolC docking domain, DN and DC subdomains"/>
    <property type="match status" value="2"/>
</dbReference>
<evidence type="ECO:0000256" key="7">
    <source>
        <dbReference type="ARBA" id="ARBA00022989"/>
    </source>
</evidence>
<evidence type="ECO:0000256" key="5">
    <source>
        <dbReference type="ARBA" id="ARBA00022519"/>
    </source>
</evidence>
<comment type="subcellular location">
    <subcellularLocation>
        <location evidence="1 9">Cell inner membrane</location>
        <topology evidence="1 9">Multi-pass membrane protein</topology>
    </subcellularLocation>
</comment>
<name>A0A4R3HTQ7_PAULE</name>
<dbReference type="PRINTS" id="PR00702">
    <property type="entry name" value="ACRIFLAVINRP"/>
</dbReference>
<feature type="transmembrane region" description="Helical" evidence="9">
    <location>
        <begin position="535"/>
        <end position="557"/>
    </location>
</feature>
<feature type="transmembrane region" description="Helical" evidence="9">
    <location>
        <begin position="394"/>
        <end position="414"/>
    </location>
</feature>
<dbReference type="NCBIfam" id="TIGR00915">
    <property type="entry name" value="2A0602"/>
    <property type="match status" value="1"/>
</dbReference>
<evidence type="ECO:0000259" key="11">
    <source>
        <dbReference type="PROSITE" id="PS50156"/>
    </source>
</evidence>
<dbReference type="PANTHER" id="PTHR32063">
    <property type="match status" value="1"/>
</dbReference>
<dbReference type="AlphaFoldDB" id="A0A4R3HTQ7"/>
<dbReference type="NCBIfam" id="NF000282">
    <property type="entry name" value="RND_permease_1"/>
    <property type="match status" value="1"/>
</dbReference>
<dbReference type="Pfam" id="PF00873">
    <property type="entry name" value="ACR_tran"/>
    <property type="match status" value="1"/>
</dbReference>
<evidence type="ECO:0000256" key="10">
    <source>
        <dbReference type="SAM" id="MobiDB-lite"/>
    </source>
</evidence>
<keyword evidence="6 9" id="KW-0812">Transmembrane</keyword>
<feature type="transmembrane region" description="Helical" evidence="9">
    <location>
        <begin position="435"/>
        <end position="459"/>
    </location>
</feature>
<comment type="caution">
    <text evidence="9">Lacks conserved residue(s) required for the propagation of feature annotation.</text>
</comment>
<keyword evidence="5 9" id="KW-0997">Cell inner membrane</keyword>
<evidence type="ECO:0000256" key="8">
    <source>
        <dbReference type="ARBA" id="ARBA00023136"/>
    </source>
</evidence>
<dbReference type="Gene3D" id="1.20.1640.10">
    <property type="entry name" value="Multidrug efflux transporter AcrB transmembrane domain"/>
    <property type="match status" value="2"/>
</dbReference>
<evidence type="ECO:0000256" key="1">
    <source>
        <dbReference type="ARBA" id="ARBA00004429"/>
    </source>
</evidence>
<feature type="transmembrane region" description="Helical" evidence="9">
    <location>
        <begin position="875"/>
        <end position="893"/>
    </location>
</feature>
<feature type="transmembrane region" description="Helical" evidence="9">
    <location>
        <begin position="341"/>
        <end position="360"/>
    </location>
</feature>
<keyword evidence="8 9" id="KW-0472">Membrane</keyword>
<feature type="transmembrane region" description="Helical" evidence="9">
    <location>
        <begin position="1003"/>
        <end position="1029"/>
    </location>
</feature>
<evidence type="ECO:0000256" key="9">
    <source>
        <dbReference type="RuleBase" id="RU364070"/>
    </source>
</evidence>
<dbReference type="Gene3D" id="3.30.2090.10">
    <property type="entry name" value="Multidrug efflux transporter AcrB TolC docking domain, DN and DC subdomains"/>
    <property type="match status" value="2"/>
</dbReference>
<proteinExistence type="inferred from homology"/>
<feature type="domain" description="SSD" evidence="11">
    <location>
        <begin position="370"/>
        <end position="496"/>
    </location>
</feature>
<comment type="similarity">
    <text evidence="2 9">Belongs to the resistance-nodulation-cell division (RND) (TC 2.A.6) family.</text>
</comment>
<dbReference type="FunFam" id="3.30.70.1430:FF:000001">
    <property type="entry name" value="Efflux pump membrane transporter"/>
    <property type="match status" value="1"/>
</dbReference>
<feature type="transmembrane region" description="Helical" evidence="9">
    <location>
        <begin position="900"/>
        <end position="920"/>
    </location>
</feature>
<dbReference type="OrthoDB" id="9176627at2"/>
<dbReference type="Gene3D" id="3.30.70.1430">
    <property type="entry name" value="Multidrug efflux transporter AcrB pore domain"/>
    <property type="match status" value="2"/>
</dbReference>
<evidence type="ECO:0000256" key="2">
    <source>
        <dbReference type="ARBA" id="ARBA00010942"/>
    </source>
</evidence>
<dbReference type="GO" id="GO:0005886">
    <property type="term" value="C:plasma membrane"/>
    <property type="evidence" value="ECO:0007669"/>
    <property type="project" value="UniProtKB-SubCell"/>
</dbReference>
<dbReference type="GO" id="GO:0015562">
    <property type="term" value="F:efflux transmembrane transporter activity"/>
    <property type="evidence" value="ECO:0007669"/>
    <property type="project" value="InterPro"/>
</dbReference>
<dbReference type="Gene3D" id="3.30.70.1320">
    <property type="entry name" value="Multidrug efflux transporter AcrB pore domain like"/>
    <property type="match status" value="1"/>
</dbReference>
<gene>
    <name evidence="12" type="ORF">EDC30_106107</name>
</gene>
<evidence type="ECO:0000313" key="12">
    <source>
        <dbReference type="EMBL" id="TCS36567.1"/>
    </source>
</evidence>
<dbReference type="Gene3D" id="3.30.70.1440">
    <property type="entry name" value="Multidrug efflux transporter AcrB pore domain"/>
    <property type="match status" value="1"/>
</dbReference>
<comment type="caution">
    <text evidence="12">The sequence shown here is derived from an EMBL/GenBank/DDBJ whole genome shotgun (WGS) entry which is preliminary data.</text>
</comment>
<evidence type="ECO:0000256" key="4">
    <source>
        <dbReference type="ARBA" id="ARBA00022475"/>
    </source>
</evidence>
<dbReference type="InterPro" id="IPR001036">
    <property type="entry name" value="Acrflvin-R"/>
</dbReference>
<dbReference type="GO" id="GO:0042910">
    <property type="term" value="F:xenobiotic transmembrane transporter activity"/>
    <property type="evidence" value="ECO:0007669"/>
    <property type="project" value="TreeGrafter"/>
</dbReference>
<feature type="transmembrane region" description="Helical" evidence="9">
    <location>
        <begin position="471"/>
        <end position="498"/>
    </location>
</feature>
<reference evidence="12 13" key="1">
    <citation type="submission" date="2019-03" db="EMBL/GenBank/DDBJ databases">
        <title>Genomic Encyclopedia of Type Strains, Phase IV (KMG-IV): sequencing the most valuable type-strain genomes for metagenomic binning, comparative biology and taxonomic classification.</title>
        <authorList>
            <person name="Goeker M."/>
        </authorList>
    </citation>
    <scope>NUCLEOTIDE SEQUENCE [LARGE SCALE GENOMIC DNA]</scope>
    <source>
        <strain evidence="12 13">DSM 7445</strain>
    </source>
</reference>
<dbReference type="PANTHER" id="PTHR32063:SF11">
    <property type="entry name" value="CATION OR DRUG EFFLUX SYSTEM PROTEIN"/>
    <property type="match status" value="1"/>
</dbReference>
<organism evidence="12 13">
    <name type="scientific">Paucimonas lemoignei</name>
    <name type="common">Pseudomonas lemoignei</name>
    <dbReference type="NCBI Taxonomy" id="29443"/>
    <lineage>
        <taxon>Bacteria</taxon>
        <taxon>Pseudomonadati</taxon>
        <taxon>Pseudomonadota</taxon>
        <taxon>Betaproteobacteria</taxon>
        <taxon>Burkholderiales</taxon>
        <taxon>Burkholderiaceae</taxon>
        <taxon>Paucimonas</taxon>
    </lineage>
</organism>
<keyword evidence="4" id="KW-1003">Cell membrane</keyword>
<dbReference type="RefSeq" id="WP_132258914.1">
    <property type="nucleotide sequence ID" value="NZ_SLZQ01000006.1"/>
</dbReference>
<dbReference type="InterPro" id="IPR004764">
    <property type="entry name" value="MdtF-like"/>
</dbReference>
<dbReference type="InterPro" id="IPR000731">
    <property type="entry name" value="SSD"/>
</dbReference>
<keyword evidence="3 9" id="KW-0813">Transport</keyword>
<dbReference type="PROSITE" id="PS50156">
    <property type="entry name" value="SSD"/>
    <property type="match status" value="1"/>
</dbReference>
<dbReference type="GO" id="GO:0009636">
    <property type="term" value="P:response to toxic substance"/>
    <property type="evidence" value="ECO:0007669"/>
    <property type="project" value="UniProtKB-ARBA"/>
</dbReference>
<evidence type="ECO:0000256" key="6">
    <source>
        <dbReference type="ARBA" id="ARBA00022692"/>
    </source>
</evidence>
<protein>
    <recommendedName>
        <fullName evidence="9">Efflux pump membrane transporter</fullName>
    </recommendedName>
</protein>
<dbReference type="EMBL" id="SLZQ01000006">
    <property type="protein sequence ID" value="TCS36567.1"/>
    <property type="molecule type" value="Genomic_DNA"/>
</dbReference>
<sequence>MFNYFIDRPVLSMVISLIITLAGALAAFTLPIAQYPQIVPPQVQVSTSFPGANADVVAQSIAAPIEQQVNGAKGMIYMDSKSANDGSYTLTVTFDIGTNQDLAAVEVQNRVSIAQSSLPADVIRQGITIRKQSTDFLEVLALTSPDKRFDTTFLSNYALLNLQDTLARIPGVGQVRIFGARDYSMRIWLSPDRMNRLGVTAADVRRVIQEQNVVAPAGRIGVPPVPAGQEIQYSATIQGRLSDPEQYRNMIVRAAPDGQIVYLKDIARVELGGADYSINVQENGIPGVFIGIFLQPDANALDVADQVQRTMDEAAKRFPAGMVYSIPYSTTPFVTESLKDVVKTLGEAFVLVLIVVFLFLQTWRATIIPMLAVPVSLIGTFAAFSALGFSINTLTLFGLVLAIGIVVDDAIVVVEAVQHRLDTERTTPKEAAKAALADVGGPVIAIALVLAAVFIPVAFLGGLTGQLYRQFALTLAVSVILSAVVALTLTPALCALLLRPAAEVRSHGILGRFFERFNHTFEAFSDRYSHSVVSLARHAALVALIFAILLAALYGLIRSRPTGLVPPEDQGYAFAVLQLPAAASLERTNNAVNQLSSIARDTEGVAGVASLAGFNLLTGLGTSYNSTSFIRFKPWEERTTPGTRAEGIVGGLTGRLNGEIREARGLVLNPPPIRGLGTTGGFDFILQDRAGGDPRQFGLVLQNLLAEAAKRPELGFVFPNYDPRVPQIEYEVDREKVKTFGLALDDVFFTMQAMMGGYYINDFNRFGRTFRVQMQAESVARANPGDISNYYVRNAAGDMIPLSTVLKPKEINGPEFYERYNLYRAATITGSAAPGYSSGQAAQAMQEVARTLPAGYGYEWTGATYQEQKTAGQTGYIFALSLLFVFLVLAALYESWAMPVAILLVIPFGVLGAFLGLTLRASENNIYTQIGLIMLIGLAAKNAILIVEFAKLARERGVPIVEAARQGARLRLRPILMTSFAFILGTVPLAIATGAGAGARQAIGTAVVFGMLFATMIGIFVIPVFYVVLQRISERKRPFRMEEPVRRHVGDKPADDAEGPHRS</sequence>
<evidence type="ECO:0000256" key="3">
    <source>
        <dbReference type="ARBA" id="ARBA00022448"/>
    </source>
</evidence>
<dbReference type="Proteomes" id="UP000295382">
    <property type="component" value="Unassembled WGS sequence"/>
</dbReference>
<feature type="transmembrane region" description="Helical" evidence="9">
    <location>
        <begin position="367"/>
        <end position="388"/>
    </location>
</feature>
<keyword evidence="7 9" id="KW-1133">Transmembrane helix</keyword>
<dbReference type="InterPro" id="IPR027463">
    <property type="entry name" value="AcrB_DN_DC_subdom"/>
</dbReference>
<feature type="region of interest" description="Disordered" evidence="10">
    <location>
        <begin position="1043"/>
        <end position="1063"/>
    </location>
</feature>
<dbReference type="SUPFAM" id="SSF82693">
    <property type="entry name" value="Multidrug efflux transporter AcrB pore domain, PN1, PN2, PC1 and PC2 subdomains"/>
    <property type="match status" value="3"/>
</dbReference>